<dbReference type="EMBL" id="VKHS01000033">
    <property type="protein sequence ID" value="MBB0228552.1"/>
    <property type="molecule type" value="Genomic_DNA"/>
</dbReference>
<keyword evidence="1" id="KW-0812">Transmembrane</keyword>
<evidence type="ECO:0000313" key="2">
    <source>
        <dbReference type="EMBL" id="MBB0228552.1"/>
    </source>
</evidence>
<dbReference type="RefSeq" id="WP_182660220.1">
    <property type="nucleotide sequence ID" value="NZ_VKHS01000033.1"/>
</dbReference>
<evidence type="ECO:0000256" key="1">
    <source>
        <dbReference type="SAM" id="Phobius"/>
    </source>
</evidence>
<feature type="transmembrane region" description="Helical" evidence="1">
    <location>
        <begin position="92"/>
        <end position="112"/>
    </location>
</feature>
<feature type="transmembrane region" description="Helical" evidence="1">
    <location>
        <begin position="185"/>
        <end position="205"/>
    </location>
</feature>
<keyword evidence="1" id="KW-0472">Membrane</keyword>
<sequence length="206" mass="21620">MSTFTPPPTPTYAEATPRVRVAKAITDVLAPGHLVIGLLLLIGWHSTGNPVGVGWGLFAAFFCGVIPLVIIRLGVRRGKLTDKHVRVRKQRIVPLTATLVSVVTGIVLLDVLGAPREVFALVIAMLAGLASALVVTVWWQISVHNAVAGGTVMILLLAYGPVLLPAVVLVLAIGWSRRVLKAHTLPQLICGTALGAVAATVFAVLS</sequence>
<feature type="transmembrane region" description="Helical" evidence="1">
    <location>
        <begin position="151"/>
        <end position="173"/>
    </location>
</feature>
<keyword evidence="3" id="KW-1185">Reference proteome</keyword>
<comment type="caution">
    <text evidence="2">The sequence shown here is derived from an EMBL/GenBank/DDBJ whole genome shotgun (WGS) entry which is preliminary data.</text>
</comment>
<keyword evidence="1" id="KW-1133">Transmembrane helix</keyword>
<proteinExistence type="predicted"/>
<dbReference type="Proteomes" id="UP000530234">
    <property type="component" value="Unassembled WGS sequence"/>
</dbReference>
<organism evidence="2 3">
    <name type="scientific">Streptomyces calidiresistens</name>
    <dbReference type="NCBI Taxonomy" id="1485586"/>
    <lineage>
        <taxon>Bacteria</taxon>
        <taxon>Bacillati</taxon>
        <taxon>Actinomycetota</taxon>
        <taxon>Actinomycetes</taxon>
        <taxon>Kitasatosporales</taxon>
        <taxon>Streptomycetaceae</taxon>
        <taxon>Streptomyces</taxon>
    </lineage>
</organism>
<reference evidence="3" key="1">
    <citation type="submission" date="2019-10" db="EMBL/GenBank/DDBJ databases">
        <title>Streptomyces sp. nov., a novel actinobacterium isolated from alkaline environment.</title>
        <authorList>
            <person name="Golinska P."/>
        </authorList>
    </citation>
    <scope>NUCLEOTIDE SEQUENCE [LARGE SCALE GENOMIC DNA]</scope>
    <source>
        <strain evidence="3">DSM 42108</strain>
    </source>
</reference>
<protein>
    <recommendedName>
        <fullName evidence="4">Phosphoesterase PA-phosphatase</fullName>
    </recommendedName>
</protein>
<dbReference type="AlphaFoldDB" id="A0A7W3T0A8"/>
<name>A0A7W3T0A8_9ACTN</name>
<feature type="transmembrane region" description="Helical" evidence="1">
    <location>
        <begin position="118"/>
        <end position="139"/>
    </location>
</feature>
<feature type="transmembrane region" description="Helical" evidence="1">
    <location>
        <begin position="28"/>
        <end position="46"/>
    </location>
</feature>
<evidence type="ECO:0008006" key="4">
    <source>
        <dbReference type="Google" id="ProtNLM"/>
    </source>
</evidence>
<feature type="transmembrane region" description="Helical" evidence="1">
    <location>
        <begin position="52"/>
        <end position="71"/>
    </location>
</feature>
<evidence type="ECO:0000313" key="3">
    <source>
        <dbReference type="Proteomes" id="UP000530234"/>
    </source>
</evidence>
<gene>
    <name evidence="2" type="ORF">FOE67_03265</name>
</gene>
<accession>A0A7W3T0A8</accession>